<organism evidence="2 3">
    <name type="scientific">Halorientalis regularis</name>
    <dbReference type="NCBI Taxonomy" id="660518"/>
    <lineage>
        <taxon>Archaea</taxon>
        <taxon>Methanobacteriati</taxon>
        <taxon>Methanobacteriota</taxon>
        <taxon>Stenosarchaea group</taxon>
        <taxon>Halobacteria</taxon>
        <taxon>Halobacteriales</taxon>
        <taxon>Haloarculaceae</taxon>
        <taxon>Halorientalis</taxon>
    </lineage>
</organism>
<feature type="domain" description="Glucosamine inositolphosphorylceramide transferase 1 N-terminal" evidence="1">
    <location>
        <begin position="59"/>
        <end position="306"/>
    </location>
</feature>
<dbReference type="SUPFAM" id="SSF75005">
    <property type="entry name" value="Arabinanase/levansucrase/invertase"/>
    <property type="match status" value="1"/>
</dbReference>
<dbReference type="EMBL" id="FNBK01000003">
    <property type="protein sequence ID" value="SDE99200.1"/>
    <property type="molecule type" value="Genomic_DNA"/>
</dbReference>
<evidence type="ECO:0000313" key="3">
    <source>
        <dbReference type="Proteomes" id="UP000199076"/>
    </source>
</evidence>
<keyword evidence="3" id="KW-1185">Reference proteome</keyword>
<dbReference type="Gene3D" id="2.115.10.20">
    <property type="entry name" value="Glycosyl hydrolase domain, family 43"/>
    <property type="match status" value="1"/>
</dbReference>
<evidence type="ECO:0000313" key="2">
    <source>
        <dbReference type="EMBL" id="SDE99200.1"/>
    </source>
</evidence>
<sequence length="338" mass="38803">MYNNLKSRYCRIYRCINRNRDVVPEPMSRTPDLETGDTTPYVESSLPDETRLVGHPDASNPVLTKDDVDDAVASFVADPFLVYEGGIYHLFFEIKNVVGEVFIGHAYSEDGIDYEYNKIVIDPTTAQHTYPHVFRYDGSWLMVPSPGPDVAGECRIYRAVDFPTSWELESVPIPTGVRVDPTPIRHDGTWYVIHQDMDSLDIGLKYSDSLFDEGWEDHPDNPIFTNDRSVVSQSPFGKANMAPSGRPLYRSDSIDVFYRSYLEREVSQYRIERLSPDAFQQRLVEQSIFRKMERDDWNRKFMHTVNPVYPWSPDRNMVAVDGLSADSSTYSIGICSFE</sequence>
<dbReference type="InterPro" id="IPR023296">
    <property type="entry name" value="Glyco_hydro_beta-prop_sf"/>
</dbReference>
<dbReference type="InterPro" id="IPR056442">
    <property type="entry name" value="GINT1_N"/>
</dbReference>
<dbReference type="Proteomes" id="UP000199076">
    <property type="component" value="Unassembled WGS sequence"/>
</dbReference>
<evidence type="ECO:0000259" key="1">
    <source>
        <dbReference type="Pfam" id="PF24793"/>
    </source>
</evidence>
<name>A0A1G7HFG5_9EURY</name>
<accession>A0A1G7HFG5</accession>
<dbReference type="AlphaFoldDB" id="A0A1G7HFG5"/>
<protein>
    <recommendedName>
        <fullName evidence="1">Glucosamine inositolphosphorylceramide transferase 1 N-terminal domain-containing protein</fullName>
    </recommendedName>
</protein>
<reference evidence="3" key="1">
    <citation type="submission" date="2016-10" db="EMBL/GenBank/DDBJ databases">
        <authorList>
            <person name="Varghese N."/>
            <person name="Submissions S."/>
        </authorList>
    </citation>
    <scope>NUCLEOTIDE SEQUENCE [LARGE SCALE GENOMIC DNA]</scope>
    <source>
        <strain evidence="3">IBRC-M 10760</strain>
    </source>
</reference>
<dbReference type="Pfam" id="PF24793">
    <property type="entry name" value="GINT1_N"/>
    <property type="match status" value="1"/>
</dbReference>
<gene>
    <name evidence="2" type="ORF">SAMN05216218_1032</name>
</gene>
<dbReference type="STRING" id="660518.SAMN05216218_1032"/>
<proteinExistence type="predicted"/>